<keyword evidence="6 8" id="KW-0472">Membrane</keyword>
<accession>A0AA35Z7A9</accession>
<evidence type="ECO:0000256" key="1">
    <source>
        <dbReference type="ARBA" id="ARBA00004575"/>
    </source>
</evidence>
<dbReference type="EMBL" id="OX465081">
    <property type="protein sequence ID" value="CAI9287086.1"/>
    <property type="molecule type" value="Genomic_DNA"/>
</dbReference>
<evidence type="ECO:0000313" key="10">
    <source>
        <dbReference type="Proteomes" id="UP001177003"/>
    </source>
</evidence>
<evidence type="ECO:0000256" key="8">
    <source>
        <dbReference type="SAM" id="Phobius"/>
    </source>
</evidence>
<dbReference type="GO" id="GO:0005637">
    <property type="term" value="C:nuclear inner membrane"/>
    <property type="evidence" value="ECO:0007669"/>
    <property type="project" value="UniProtKB-SubCell"/>
</dbReference>
<feature type="transmembrane region" description="Helical" evidence="8">
    <location>
        <begin position="263"/>
        <end position="283"/>
    </location>
</feature>
<name>A0AA35Z7A9_LACSI</name>
<keyword evidence="3 8" id="KW-0812">Transmembrane</keyword>
<comment type="subcellular location">
    <subcellularLocation>
        <location evidence="1">Nucleus inner membrane</location>
        <topology evidence="1">Multi-pass membrane protein</topology>
        <orientation evidence="1">Nucleoplasmic side</orientation>
    </subcellularLocation>
</comment>
<evidence type="ECO:0000256" key="5">
    <source>
        <dbReference type="ARBA" id="ARBA00022989"/>
    </source>
</evidence>
<dbReference type="InterPro" id="IPR019358">
    <property type="entry name" value="NEMP_fam"/>
</dbReference>
<comment type="similarity">
    <text evidence="2">Belongs to the NEMP family.</text>
</comment>
<dbReference type="Pfam" id="PF10225">
    <property type="entry name" value="NEMP"/>
    <property type="match status" value="1"/>
</dbReference>
<organism evidence="9 10">
    <name type="scientific">Lactuca saligna</name>
    <name type="common">Willowleaf lettuce</name>
    <dbReference type="NCBI Taxonomy" id="75948"/>
    <lineage>
        <taxon>Eukaryota</taxon>
        <taxon>Viridiplantae</taxon>
        <taxon>Streptophyta</taxon>
        <taxon>Embryophyta</taxon>
        <taxon>Tracheophyta</taxon>
        <taxon>Spermatophyta</taxon>
        <taxon>Magnoliopsida</taxon>
        <taxon>eudicotyledons</taxon>
        <taxon>Gunneridae</taxon>
        <taxon>Pentapetalae</taxon>
        <taxon>asterids</taxon>
        <taxon>campanulids</taxon>
        <taxon>Asterales</taxon>
        <taxon>Asteraceae</taxon>
        <taxon>Cichorioideae</taxon>
        <taxon>Cichorieae</taxon>
        <taxon>Lactucinae</taxon>
        <taxon>Lactuca</taxon>
    </lineage>
</organism>
<dbReference type="AlphaFoldDB" id="A0AA35Z7A9"/>
<reference evidence="9" key="1">
    <citation type="submission" date="2023-04" db="EMBL/GenBank/DDBJ databases">
        <authorList>
            <person name="Vijverberg K."/>
            <person name="Xiong W."/>
            <person name="Schranz E."/>
        </authorList>
    </citation>
    <scope>NUCLEOTIDE SEQUENCE</scope>
</reference>
<keyword evidence="10" id="KW-1185">Reference proteome</keyword>
<evidence type="ECO:0000256" key="4">
    <source>
        <dbReference type="ARBA" id="ARBA00022729"/>
    </source>
</evidence>
<keyword evidence="5 8" id="KW-1133">Transmembrane helix</keyword>
<feature type="transmembrane region" description="Helical" evidence="8">
    <location>
        <begin position="165"/>
        <end position="184"/>
    </location>
</feature>
<proteinExistence type="inferred from homology"/>
<feature type="transmembrane region" description="Helical" evidence="8">
    <location>
        <begin position="190"/>
        <end position="210"/>
    </location>
</feature>
<feature type="transmembrane region" description="Helical" evidence="8">
    <location>
        <begin position="12"/>
        <end position="30"/>
    </location>
</feature>
<evidence type="ECO:0000256" key="3">
    <source>
        <dbReference type="ARBA" id="ARBA00022692"/>
    </source>
</evidence>
<gene>
    <name evidence="9" type="ORF">LSALG_LOCUS26475</name>
</gene>
<evidence type="ECO:0000313" key="9">
    <source>
        <dbReference type="EMBL" id="CAI9287086.1"/>
    </source>
</evidence>
<evidence type="ECO:0008006" key="11">
    <source>
        <dbReference type="Google" id="ProtNLM"/>
    </source>
</evidence>
<evidence type="ECO:0000256" key="2">
    <source>
        <dbReference type="ARBA" id="ARBA00005748"/>
    </source>
</evidence>
<protein>
    <recommendedName>
        <fullName evidence="11">Nuclear envelope integral membrane protein 1</fullName>
    </recommendedName>
</protein>
<keyword evidence="4" id="KW-0732">Signal</keyword>
<sequence>MVGDSSTSVRLPALLLLLLLTFLNSACFVVSGEFPSLIVSEYASLQISPKLAVENSPGSRPGSQVVCERVEIKGLSRFRNLTSFFSSVKVKAIIVNSTGRPPNVTICFHRNASLAVGMCHEGQWEKLTKGSWIKSMSPFDHKLLDIRIVGPSEGTVEILLNKEFYSYRIVFLLLGITLMTFASSLSNSLVVYYGGAMTLGVLLVVLVILFQGMRILPSGRKSSLALVLYGSIVGIGSFLFSYLPTLFNSLLMEMGISEDVYSPIAVFLLAFIVLLGAWLGFWAVRKLVLTEDGSIDTGVAHFVSWSFRILASSMILQSSVDPLLAVTALVCGILVPSAFKWFLKVLFETNKVKHRGSYKKVSNEEDYGIIHKLDDKNTFYSSFHDTRERRQYSKEEWDEFTKMSTKKALESLVCSPDFNRWAVAHADRITLRPKNNTSQRRQSWFPWS</sequence>
<dbReference type="PANTHER" id="PTHR31587">
    <property type="entry name" value="TRANSMEMBRANE PROTEIN (DUF2215)"/>
    <property type="match status" value="1"/>
</dbReference>
<evidence type="ECO:0000256" key="6">
    <source>
        <dbReference type="ARBA" id="ARBA00023136"/>
    </source>
</evidence>
<evidence type="ECO:0000256" key="7">
    <source>
        <dbReference type="ARBA" id="ARBA00023242"/>
    </source>
</evidence>
<dbReference type="Proteomes" id="UP001177003">
    <property type="component" value="Chromosome 5"/>
</dbReference>
<keyword evidence="7" id="KW-0539">Nucleus</keyword>
<feature type="transmembrane region" description="Helical" evidence="8">
    <location>
        <begin position="222"/>
        <end position="243"/>
    </location>
</feature>
<dbReference type="PANTHER" id="PTHR31587:SF4">
    <property type="entry name" value="TRANSMEMBRANE PROTEIN (DUF2215)"/>
    <property type="match status" value="1"/>
</dbReference>